<feature type="compositionally biased region" description="Basic and acidic residues" evidence="1">
    <location>
        <begin position="462"/>
        <end position="477"/>
    </location>
</feature>
<feature type="region of interest" description="Disordered" evidence="1">
    <location>
        <begin position="339"/>
        <end position="361"/>
    </location>
</feature>
<evidence type="ECO:0000313" key="2">
    <source>
        <dbReference type="EMBL" id="KAK9677845.1"/>
    </source>
</evidence>
<feature type="region of interest" description="Disordered" evidence="1">
    <location>
        <begin position="459"/>
        <end position="479"/>
    </location>
</feature>
<organism evidence="2 3">
    <name type="scientific">Saponaria officinalis</name>
    <name type="common">Common soapwort</name>
    <name type="synonym">Lychnis saponaria</name>
    <dbReference type="NCBI Taxonomy" id="3572"/>
    <lineage>
        <taxon>Eukaryota</taxon>
        <taxon>Viridiplantae</taxon>
        <taxon>Streptophyta</taxon>
        <taxon>Embryophyta</taxon>
        <taxon>Tracheophyta</taxon>
        <taxon>Spermatophyta</taxon>
        <taxon>Magnoliopsida</taxon>
        <taxon>eudicotyledons</taxon>
        <taxon>Gunneridae</taxon>
        <taxon>Pentapetalae</taxon>
        <taxon>Caryophyllales</taxon>
        <taxon>Caryophyllaceae</taxon>
        <taxon>Caryophylleae</taxon>
        <taxon>Saponaria</taxon>
    </lineage>
</organism>
<feature type="compositionally biased region" description="Polar residues" evidence="1">
    <location>
        <begin position="17"/>
        <end position="27"/>
    </location>
</feature>
<evidence type="ECO:0000256" key="1">
    <source>
        <dbReference type="SAM" id="MobiDB-lite"/>
    </source>
</evidence>
<evidence type="ECO:0000313" key="3">
    <source>
        <dbReference type="Proteomes" id="UP001443914"/>
    </source>
</evidence>
<keyword evidence="3" id="KW-1185">Reference proteome</keyword>
<sequence length="640" mass="71207">MSHHFSKATSLDEEATSRTSSQACQPSWMSHWTKTNSEIASRANNESALVCNKDKFVDVGGQSDASPSILNMANGFSKGVIKESKEMLFGMTVETKKQGYFKCETNDHDFGTKNLSLALALGRGQTSTDLNLGNQSILRSNDKHRVSSQFEEKKGLTFGLPPHVSKKSDTNSRPVVVFEKHFSNDNFTCFNKESCKYQKYSSLLLHETDMKNDLSFEMGQNSQLGQSENKNFPAFFGKKQPVSVPSHHHSGRLLTPYPSQSNIDHGKSRLPEKVSVHNVETMRICTMVDCVENSGGGYHKISQRAHHILFTKETCANLAARAIAPTRPSGVKIQPLWTSTDSEEKENTENSSVFKADSKNEASVETDSVREIVPQSLPNLLGRVSSSPLHKDNAVYENSSVAACDSKTEKTRTKTPLLEIPDMNVELPGLQPAVSSTDHDEPSTSRVHSLNAKHLFSNKKRALQDADHSVSPEESNKCAEPGNRWIKRLKLSPSDSVGVGTKSSYVKESSRQKFNMFFNRIMKSNKESLDPELHKHLDQQQKGDEQESESADSKKIDSSMMNGCSWIQRWCQNSTVSRPKNPEPLVICEPHSLKFGQDEGAKKQFPSVGALALMGKAMNGYRSCEFSKRGSVVVWKTREF</sequence>
<name>A0AAW1HP87_SAPOF</name>
<dbReference type="EMBL" id="JBDFQZ010000011">
    <property type="protein sequence ID" value="KAK9677843.1"/>
    <property type="molecule type" value="Genomic_DNA"/>
</dbReference>
<comment type="caution">
    <text evidence="2">The sequence shown here is derived from an EMBL/GenBank/DDBJ whole genome shotgun (WGS) entry which is preliminary data.</text>
</comment>
<dbReference type="PANTHER" id="PTHR36062:SF1">
    <property type="entry name" value="OS01G0687300 PROTEIN"/>
    <property type="match status" value="1"/>
</dbReference>
<protein>
    <recommendedName>
        <fullName evidence="4">F-box protein</fullName>
    </recommendedName>
</protein>
<accession>A0AAW1HP87</accession>
<dbReference type="InterPro" id="IPR037476">
    <property type="entry name" value="PCH1"/>
</dbReference>
<dbReference type="AlphaFoldDB" id="A0AAW1HP87"/>
<dbReference type="EMBL" id="JBDFQZ010000011">
    <property type="protein sequence ID" value="KAK9677844.1"/>
    <property type="molecule type" value="Genomic_DNA"/>
</dbReference>
<dbReference type="EMBL" id="JBDFQZ010000011">
    <property type="protein sequence ID" value="KAK9677842.1"/>
    <property type="molecule type" value="Genomic_DNA"/>
</dbReference>
<dbReference type="EMBL" id="JBDFQZ010000011">
    <property type="protein sequence ID" value="KAK9677845.1"/>
    <property type="molecule type" value="Genomic_DNA"/>
</dbReference>
<proteinExistence type="predicted"/>
<evidence type="ECO:0008006" key="4">
    <source>
        <dbReference type="Google" id="ProtNLM"/>
    </source>
</evidence>
<dbReference type="Proteomes" id="UP001443914">
    <property type="component" value="Unassembled WGS sequence"/>
</dbReference>
<feature type="region of interest" description="Disordered" evidence="1">
    <location>
        <begin position="537"/>
        <end position="557"/>
    </location>
</feature>
<reference evidence="2 3" key="1">
    <citation type="submission" date="2024-03" db="EMBL/GenBank/DDBJ databases">
        <title>WGS assembly of Saponaria officinalis var. Norfolk2.</title>
        <authorList>
            <person name="Jenkins J."/>
            <person name="Shu S."/>
            <person name="Grimwood J."/>
            <person name="Barry K."/>
            <person name="Goodstein D."/>
            <person name="Schmutz J."/>
            <person name="Leebens-Mack J."/>
            <person name="Osbourn A."/>
        </authorList>
    </citation>
    <scope>NUCLEOTIDE SEQUENCE [LARGE SCALE GENOMIC DNA]</scope>
    <source>
        <strain evidence="3">cv. Norfolk2</strain>
        <strain evidence="2">JIC</strain>
        <tissue evidence="2">Leaf</tissue>
    </source>
</reference>
<dbReference type="GO" id="GO:0010099">
    <property type="term" value="P:regulation of photomorphogenesis"/>
    <property type="evidence" value="ECO:0007669"/>
    <property type="project" value="InterPro"/>
</dbReference>
<feature type="region of interest" description="Disordered" evidence="1">
    <location>
        <begin position="1"/>
        <end position="27"/>
    </location>
</feature>
<dbReference type="PANTHER" id="PTHR36062">
    <property type="entry name" value="OS01G0687300 PROTEIN"/>
    <property type="match status" value="1"/>
</dbReference>
<gene>
    <name evidence="2" type="ORF">RND81_11G170900</name>
</gene>